<name>A0A267HP02_9ENTE</name>
<dbReference type="AlphaFoldDB" id="A0A267HP02"/>
<organism evidence="1 2">
    <name type="scientific">Enterococcus canintestini</name>
    <dbReference type="NCBI Taxonomy" id="317010"/>
    <lineage>
        <taxon>Bacteria</taxon>
        <taxon>Bacillati</taxon>
        <taxon>Bacillota</taxon>
        <taxon>Bacilli</taxon>
        <taxon>Lactobacillales</taxon>
        <taxon>Enterococcaceae</taxon>
        <taxon>Enterococcus</taxon>
    </lineage>
</organism>
<evidence type="ECO:0000313" key="1">
    <source>
        <dbReference type="EMBL" id="PAB00091.1"/>
    </source>
</evidence>
<reference evidence="1 2" key="1">
    <citation type="submission" date="2015-08" db="EMBL/GenBank/DDBJ databases">
        <title>Enterococcus genome sequence.</title>
        <authorList>
            <person name="Acedo J.Z."/>
            <person name="Vederas J.C."/>
        </authorList>
    </citation>
    <scope>NUCLEOTIDE SEQUENCE [LARGE SCALE GENOMIC DNA]</scope>
    <source>
        <strain evidence="1 2">49</strain>
    </source>
</reference>
<comment type="caution">
    <text evidence="1">The sequence shown here is derived from an EMBL/GenBank/DDBJ whole genome shotgun (WGS) entry which is preliminary data.</text>
</comment>
<sequence>MFRNTNRRCYNGYHVPLETMRYASWPPTYVECDCGNLAKHIVHYRRLPCGTPHFAQTWIWECPICGQKYRLPKGSFEFESIK</sequence>
<gene>
    <name evidence="1" type="ORF">AKL21_11080</name>
</gene>
<keyword evidence="2" id="KW-1185">Reference proteome</keyword>
<dbReference type="Proteomes" id="UP000216797">
    <property type="component" value="Unassembled WGS sequence"/>
</dbReference>
<protein>
    <submittedName>
        <fullName evidence="1">Uncharacterized protein</fullName>
    </submittedName>
</protein>
<proteinExistence type="predicted"/>
<accession>A0A267HP02</accession>
<evidence type="ECO:0000313" key="2">
    <source>
        <dbReference type="Proteomes" id="UP000216797"/>
    </source>
</evidence>
<dbReference type="EMBL" id="LHUG01000012">
    <property type="protein sequence ID" value="PAB00091.1"/>
    <property type="molecule type" value="Genomic_DNA"/>
</dbReference>